<evidence type="ECO:0000313" key="1">
    <source>
        <dbReference type="EMBL" id="MFB9053767.1"/>
    </source>
</evidence>
<dbReference type="PANTHER" id="PTHR41368">
    <property type="entry name" value="PROTEIN YGHO"/>
    <property type="match status" value="1"/>
</dbReference>
<dbReference type="EMBL" id="JBHMEZ010000012">
    <property type="protein sequence ID" value="MFB9053767.1"/>
    <property type="molecule type" value="Genomic_DNA"/>
</dbReference>
<comment type="caution">
    <text evidence="1">The sequence shown here is derived from an EMBL/GenBank/DDBJ whole genome shotgun (WGS) entry which is preliminary data.</text>
</comment>
<organism evidence="1 2">
    <name type="scientific">Formosa undariae</name>
    <dbReference type="NCBI Taxonomy" id="1325436"/>
    <lineage>
        <taxon>Bacteria</taxon>
        <taxon>Pseudomonadati</taxon>
        <taxon>Bacteroidota</taxon>
        <taxon>Flavobacteriia</taxon>
        <taxon>Flavobacteriales</taxon>
        <taxon>Flavobacteriaceae</taxon>
        <taxon>Formosa</taxon>
    </lineage>
</organism>
<accession>A0ABV5F2U5</accession>
<dbReference type="SUPFAM" id="SSF55729">
    <property type="entry name" value="Acyl-CoA N-acyltransferases (Nat)"/>
    <property type="match status" value="1"/>
</dbReference>
<dbReference type="PANTHER" id="PTHR41368:SF1">
    <property type="entry name" value="PROTEIN YGHO"/>
    <property type="match status" value="1"/>
</dbReference>
<evidence type="ECO:0000313" key="2">
    <source>
        <dbReference type="Proteomes" id="UP001589605"/>
    </source>
</evidence>
<dbReference type="InterPro" id="IPR016181">
    <property type="entry name" value="Acyl_CoA_acyltransferase"/>
</dbReference>
<dbReference type="InterPro" id="IPR039968">
    <property type="entry name" value="BcerS-like"/>
</dbReference>
<dbReference type="Gene3D" id="3.40.630.30">
    <property type="match status" value="1"/>
</dbReference>
<proteinExistence type="predicted"/>
<protein>
    <submittedName>
        <fullName evidence="1">GTP cyclohydrolase</fullName>
    </submittedName>
</protein>
<dbReference type="RefSeq" id="WP_382383036.1">
    <property type="nucleotide sequence ID" value="NZ_JBHMEZ010000012.1"/>
</dbReference>
<gene>
    <name evidence="1" type="ORF">ACFFVB_11835</name>
</gene>
<dbReference type="Proteomes" id="UP001589605">
    <property type="component" value="Unassembled WGS sequence"/>
</dbReference>
<keyword evidence="2" id="KW-1185">Reference proteome</keyword>
<name>A0ABV5F2U5_9FLAO</name>
<sequence length="372" mass="43612">MITLKEVITKKELKAFVKFPFEIYKGSPYWVPPIISQEMEVFNKETNPVFMDADANLFVALKNNKIVGRIAVIINKLDLKQSNNKVRFGWFDTIDDVEVSRALLEKVNAIGKKNNLEYMEGPIGFSNLDKVGALTEGYDQMGSMITWYNYPYYVEHLLNLGMVQEKEYQENKFPFANVKPEFFYRINNLVKKRYGLRPLNFTKTKDMLPYVDQMFDLFNKSYSELSSFVEITEVQKAYFKKKFISFINPEFIKFVMDEDDNMVAFAVVMPSFAEALQKANGKLFPLGFYHLLKAKKECKTVSFYLIGVDPKYKNKGVTAIIFNEYYETLKPMGIENCIRTPELEENFASHQIWKHFESTTYKRRKTFRKDLV</sequence>
<reference evidence="1 2" key="1">
    <citation type="submission" date="2024-09" db="EMBL/GenBank/DDBJ databases">
        <authorList>
            <person name="Sun Q."/>
            <person name="Mori K."/>
        </authorList>
    </citation>
    <scope>NUCLEOTIDE SEQUENCE [LARGE SCALE GENOMIC DNA]</scope>
    <source>
        <strain evidence="1 2">CECT 8286</strain>
    </source>
</reference>